<gene>
    <name evidence="1" type="primary">NCL1_35872</name>
    <name evidence="1" type="ORF">TNIN_110061</name>
</gene>
<feature type="non-terminal residue" evidence="1">
    <location>
        <position position="288"/>
    </location>
</feature>
<evidence type="ECO:0000313" key="1">
    <source>
        <dbReference type="EMBL" id="GFY62613.1"/>
    </source>
</evidence>
<evidence type="ECO:0000313" key="2">
    <source>
        <dbReference type="Proteomes" id="UP000886998"/>
    </source>
</evidence>
<dbReference type="AlphaFoldDB" id="A0A8X7CAV2"/>
<organism evidence="1 2">
    <name type="scientific">Trichonephila inaurata madagascariensis</name>
    <dbReference type="NCBI Taxonomy" id="2747483"/>
    <lineage>
        <taxon>Eukaryota</taxon>
        <taxon>Metazoa</taxon>
        <taxon>Ecdysozoa</taxon>
        <taxon>Arthropoda</taxon>
        <taxon>Chelicerata</taxon>
        <taxon>Arachnida</taxon>
        <taxon>Araneae</taxon>
        <taxon>Araneomorphae</taxon>
        <taxon>Entelegynae</taxon>
        <taxon>Araneoidea</taxon>
        <taxon>Nephilidae</taxon>
        <taxon>Trichonephila</taxon>
        <taxon>Trichonephila inaurata</taxon>
    </lineage>
</organism>
<protein>
    <submittedName>
        <fullName evidence="1">Uncharacterized protein</fullName>
    </submittedName>
</protein>
<accession>A0A8X7CAV2</accession>
<dbReference type="EMBL" id="BMAV01014314">
    <property type="protein sequence ID" value="GFY62613.1"/>
    <property type="molecule type" value="Genomic_DNA"/>
</dbReference>
<sequence length="288" mass="34483">EWKYRHLATKKPTEDFLEIENVKESFWLKAYCKEVDYEKEIQTGFLSSTNVEEDQKRIYNEVFDLLRKRVERHEGKAVGDNCGDDRFTQCYNLYPEELRNISSFPTEEVLDRTCPYMLETGKCLEDFVKECKDQKEEIFGVYTFNVNFVRLMCDKQSLIRYYYLMNSECYESVYSRFHECRDKGSEAYERYIESTGYEDKTEFKYHQSCLQSAYGMACSVSEIEASCGRIAYRVFFEMEKLKDSVVFTKYFCSHIDFDKEIKSGFFTTLRIPESRRQVFDQVIQELRN</sequence>
<dbReference type="OrthoDB" id="6427620at2759"/>
<reference evidence="1" key="1">
    <citation type="submission" date="2020-08" db="EMBL/GenBank/DDBJ databases">
        <title>Multicomponent nature underlies the extraordinary mechanical properties of spider dragline silk.</title>
        <authorList>
            <person name="Kono N."/>
            <person name="Nakamura H."/>
            <person name="Mori M."/>
            <person name="Yoshida Y."/>
            <person name="Ohtoshi R."/>
            <person name="Malay A.D."/>
            <person name="Moran D.A.P."/>
            <person name="Tomita M."/>
            <person name="Numata K."/>
            <person name="Arakawa K."/>
        </authorList>
    </citation>
    <scope>NUCLEOTIDE SEQUENCE</scope>
</reference>
<proteinExistence type="predicted"/>
<keyword evidence="2" id="KW-1185">Reference proteome</keyword>
<name>A0A8X7CAV2_9ARAC</name>
<comment type="caution">
    <text evidence="1">The sequence shown here is derived from an EMBL/GenBank/DDBJ whole genome shotgun (WGS) entry which is preliminary data.</text>
</comment>
<dbReference type="Proteomes" id="UP000886998">
    <property type="component" value="Unassembled WGS sequence"/>
</dbReference>